<protein>
    <submittedName>
        <fullName evidence="10">ROK family protein</fullName>
    </submittedName>
</protein>
<dbReference type="Pfam" id="PF02302">
    <property type="entry name" value="PTS_IIB"/>
    <property type="match status" value="1"/>
</dbReference>
<dbReference type="PANTHER" id="PTHR34581">
    <property type="entry name" value="PTS SYSTEM N,N'-DIACETYLCHITOBIOSE-SPECIFIC EIIB COMPONENT"/>
    <property type="match status" value="1"/>
</dbReference>
<keyword evidence="6" id="KW-0598">Phosphotransferase system</keyword>
<evidence type="ECO:0000259" key="9">
    <source>
        <dbReference type="PROSITE" id="PS51100"/>
    </source>
</evidence>
<gene>
    <name evidence="10" type="ORF">PM738_04015</name>
</gene>
<organism evidence="10 11">
    <name type="scientific">Thomasclavelia ramosa</name>
    <dbReference type="NCBI Taxonomy" id="1547"/>
    <lineage>
        <taxon>Bacteria</taxon>
        <taxon>Bacillati</taxon>
        <taxon>Bacillota</taxon>
        <taxon>Erysipelotrichia</taxon>
        <taxon>Erysipelotrichales</taxon>
        <taxon>Coprobacillaceae</taxon>
        <taxon>Thomasclavelia</taxon>
    </lineage>
</organism>
<dbReference type="EMBL" id="JAQLKE010000004">
    <property type="protein sequence ID" value="MDB7082957.1"/>
    <property type="molecule type" value="Genomic_DNA"/>
</dbReference>
<keyword evidence="2" id="KW-0813">Transport</keyword>
<dbReference type="PANTHER" id="PTHR34581:SF2">
    <property type="entry name" value="PTS SYSTEM N,N'-DIACETYLCHITOBIOSE-SPECIFIC EIIB COMPONENT"/>
    <property type="match status" value="1"/>
</dbReference>
<dbReference type="InterPro" id="IPR036095">
    <property type="entry name" value="PTS_EIIB-like_sf"/>
</dbReference>
<evidence type="ECO:0000313" key="10">
    <source>
        <dbReference type="EMBL" id="MDB7082957.1"/>
    </source>
</evidence>
<evidence type="ECO:0000256" key="1">
    <source>
        <dbReference type="ARBA" id="ARBA00006479"/>
    </source>
</evidence>
<evidence type="ECO:0000313" key="11">
    <source>
        <dbReference type="Proteomes" id="UP001211987"/>
    </source>
</evidence>
<dbReference type="AlphaFoldDB" id="A0A9Q7MPF3"/>
<dbReference type="GO" id="GO:0016301">
    <property type="term" value="F:kinase activity"/>
    <property type="evidence" value="ECO:0007669"/>
    <property type="project" value="UniProtKB-KW"/>
</dbReference>
<name>A0A9Q7MPF3_9FIRM</name>
<evidence type="ECO:0000256" key="3">
    <source>
        <dbReference type="ARBA" id="ARBA00022553"/>
    </source>
</evidence>
<evidence type="ECO:0000256" key="8">
    <source>
        <dbReference type="PROSITE-ProRule" id="PRU00423"/>
    </source>
</evidence>
<evidence type="ECO:0000256" key="6">
    <source>
        <dbReference type="ARBA" id="ARBA00022683"/>
    </source>
</evidence>
<dbReference type="InterPro" id="IPR051819">
    <property type="entry name" value="PTS_sugar-specific_EIIB"/>
</dbReference>
<keyword evidence="5" id="KW-0808">Transferase</keyword>
<dbReference type="Gene3D" id="3.30.420.40">
    <property type="match status" value="2"/>
</dbReference>
<dbReference type="Proteomes" id="UP001211987">
    <property type="component" value="Unassembled WGS sequence"/>
</dbReference>
<comment type="caution">
    <text evidence="10">The sequence shown here is derived from an EMBL/GenBank/DDBJ whole genome shotgun (WGS) entry which is preliminary data.</text>
</comment>
<dbReference type="InterPro" id="IPR000600">
    <property type="entry name" value="ROK"/>
</dbReference>
<keyword evidence="3" id="KW-0597">Phosphoprotein</keyword>
<evidence type="ECO:0000256" key="4">
    <source>
        <dbReference type="ARBA" id="ARBA00022597"/>
    </source>
</evidence>
<accession>A0A9Q7MPF3</accession>
<proteinExistence type="inferred from homology"/>
<dbReference type="Pfam" id="PF00480">
    <property type="entry name" value="ROK"/>
    <property type="match status" value="1"/>
</dbReference>
<feature type="domain" description="PTS EIIB type-3" evidence="9">
    <location>
        <begin position="99"/>
        <end position="205"/>
    </location>
</feature>
<keyword evidence="7" id="KW-0418">Kinase</keyword>
<dbReference type="RefSeq" id="WP_003538800.1">
    <property type="nucleotide sequence ID" value="NZ_AP031443.1"/>
</dbReference>
<evidence type="ECO:0000256" key="5">
    <source>
        <dbReference type="ARBA" id="ARBA00022679"/>
    </source>
</evidence>
<keyword evidence="4" id="KW-0762">Sugar transport</keyword>
<reference evidence="10" key="1">
    <citation type="submission" date="2023-01" db="EMBL/GenBank/DDBJ databases">
        <title>Human gut microbiome strain richness.</title>
        <authorList>
            <person name="Chen-Liaw A."/>
        </authorList>
    </citation>
    <scope>NUCLEOTIDE SEQUENCE</scope>
    <source>
        <strain evidence="10">1001217st2_G6_1001217B_191108</strain>
    </source>
</reference>
<comment type="similarity">
    <text evidence="1">Belongs to the ROK (NagC/XylR) family.</text>
</comment>
<dbReference type="InterPro" id="IPR013012">
    <property type="entry name" value="PTS_EIIB_3"/>
</dbReference>
<feature type="modified residue" description="Phosphocysteine; by EIIA" evidence="8">
    <location>
        <position position="106"/>
    </location>
</feature>
<dbReference type="PROSITE" id="PS51100">
    <property type="entry name" value="PTS_EIIB_TYPE_3"/>
    <property type="match status" value="1"/>
</dbReference>
<dbReference type="SUPFAM" id="SSF53067">
    <property type="entry name" value="Actin-like ATPase domain"/>
    <property type="match status" value="2"/>
</dbReference>
<dbReference type="InterPro" id="IPR003501">
    <property type="entry name" value="PTS_EIIB_2/3"/>
</dbReference>
<dbReference type="InterPro" id="IPR043129">
    <property type="entry name" value="ATPase_NBD"/>
</dbReference>
<dbReference type="GO" id="GO:0009401">
    <property type="term" value="P:phosphoenolpyruvate-dependent sugar phosphotransferase system"/>
    <property type="evidence" value="ECO:0007669"/>
    <property type="project" value="UniProtKB-KW"/>
</dbReference>
<evidence type="ECO:0000256" key="2">
    <source>
        <dbReference type="ARBA" id="ARBA00022448"/>
    </source>
</evidence>
<dbReference type="GO" id="GO:0008982">
    <property type="term" value="F:protein-N(PI)-phosphohistidine-sugar phosphotransferase activity"/>
    <property type="evidence" value="ECO:0007669"/>
    <property type="project" value="InterPro"/>
</dbReference>
<evidence type="ECO:0000256" key="7">
    <source>
        <dbReference type="ARBA" id="ARBA00022777"/>
    </source>
</evidence>
<dbReference type="SUPFAM" id="SSF52794">
    <property type="entry name" value="PTS system IIB component-like"/>
    <property type="match status" value="1"/>
</dbReference>
<sequence length="468" mass="53434">MTEKKAVFDFKGWIREHHNTPYEIRLENDDLIKLVTEYGEASIQFTVIEEYTIVEFSIVSNKDHSVKFYLHFELNDENHAKQLYDEMVETLIGLKEEKTLRVLLSCSAGLTTSMFADNLNSVAGMLGLDYHFDAVSYMSIYEEAEKYDVILIAPQIGYMLKRLKESITEKPVLQIPTSVFASYDALAALKFIQSELEIFRQEKSNEQAHECTHCAEYENRILSIVILISREQTRIYYRLNDKCEIIDSNLVIKPTMNIYDLYDIIDTILLKHSYIDMIGIATPGIVKDEKQLKEPTDGRTIDIKADFEDKYGIDVFVYNNANAAVVGFSLEHPEYDNIIFHSQPFGFGVGGQGIISNGKVIRGKNGIAGEIRYFIRRMQLSDDVHKLAWTQHGAVELVTKSLLPTISLIGPEAVVISSPMTPDMDEVKNVLSSFIDKEFLPEFYYIKEASSYMLSGITKLCVDFIEEE</sequence>
<dbReference type="Gene3D" id="3.40.50.2300">
    <property type="match status" value="1"/>
</dbReference>